<sequence length="266" mass="28285">MLAATGATGAFPACLEVAPPDDALRVQGVTERGEPVLSDGRIVLPSGIALVDEAAAVAAIRKVLGRGEIRLAAISRHADRWGRYRGHLAIRAGGDVTTLVEHLVAQGAALLYPQEIAAKAGDKRNIVVTAACADRLLSLEKEARRAGIGAWGGTAALPLDARNIPLLQRFAGQYVIVEGRVVSVGERSTMTFLNFGSNWRRDFSVSIARKDWEDFAKQGLTAAALDGRRVAVRGEILLREGVESPAGRAPTIRVSVTRSLAYSDTD</sequence>
<accession>A0ABX0V601</accession>
<organism evidence="1 2">
    <name type="scientific">Pseudochelatococcus lubricantis</name>
    <dbReference type="NCBI Taxonomy" id="1538102"/>
    <lineage>
        <taxon>Bacteria</taxon>
        <taxon>Pseudomonadati</taxon>
        <taxon>Pseudomonadota</taxon>
        <taxon>Alphaproteobacteria</taxon>
        <taxon>Hyphomicrobiales</taxon>
        <taxon>Chelatococcaceae</taxon>
        <taxon>Pseudochelatococcus</taxon>
    </lineage>
</organism>
<gene>
    <name evidence="1" type="ORF">FHS82_003776</name>
</gene>
<evidence type="ECO:0000313" key="1">
    <source>
        <dbReference type="EMBL" id="NIJ59915.1"/>
    </source>
</evidence>
<name>A0ABX0V601_9HYPH</name>
<dbReference type="Proteomes" id="UP001429580">
    <property type="component" value="Unassembled WGS sequence"/>
</dbReference>
<dbReference type="Gene3D" id="2.40.50.90">
    <property type="match status" value="1"/>
</dbReference>
<dbReference type="SUPFAM" id="SSF50199">
    <property type="entry name" value="Staphylococcal nuclease"/>
    <property type="match status" value="1"/>
</dbReference>
<evidence type="ECO:0000313" key="2">
    <source>
        <dbReference type="Proteomes" id="UP001429580"/>
    </source>
</evidence>
<comment type="caution">
    <text evidence="1">The sequence shown here is derived from an EMBL/GenBank/DDBJ whole genome shotgun (WGS) entry which is preliminary data.</text>
</comment>
<protein>
    <recommendedName>
        <fullName evidence="3">Nuclease</fullName>
    </recommendedName>
</protein>
<dbReference type="EMBL" id="JAASQI010000011">
    <property type="protein sequence ID" value="NIJ59915.1"/>
    <property type="molecule type" value="Genomic_DNA"/>
</dbReference>
<dbReference type="RefSeq" id="WP_166955780.1">
    <property type="nucleotide sequence ID" value="NZ_JAASQI010000011.1"/>
</dbReference>
<keyword evidence="2" id="KW-1185">Reference proteome</keyword>
<reference evidence="1 2" key="1">
    <citation type="submission" date="2020-03" db="EMBL/GenBank/DDBJ databases">
        <title>Genomic Encyclopedia of Type Strains, Phase IV (KMG-IV): sequencing the most valuable type-strain genomes for metagenomic binning, comparative biology and taxonomic classification.</title>
        <authorList>
            <person name="Goeker M."/>
        </authorList>
    </citation>
    <scope>NUCLEOTIDE SEQUENCE [LARGE SCALE GENOMIC DNA]</scope>
    <source>
        <strain evidence="1 2">DSM 103870</strain>
    </source>
</reference>
<proteinExistence type="predicted"/>
<dbReference type="InterPro" id="IPR035437">
    <property type="entry name" value="SNase_OB-fold_sf"/>
</dbReference>
<evidence type="ECO:0008006" key="3">
    <source>
        <dbReference type="Google" id="ProtNLM"/>
    </source>
</evidence>